<comment type="similarity">
    <text evidence="1">Belongs to the MreC family.</text>
</comment>
<dbReference type="GO" id="GO:0008360">
    <property type="term" value="P:regulation of cell shape"/>
    <property type="evidence" value="ECO:0007669"/>
    <property type="project" value="UniProtKB-KW"/>
</dbReference>
<dbReference type="HOGENOM" id="CLU_1007928_0_0_6"/>
<proteinExistence type="inferred from homology"/>
<evidence type="ECO:0000259" key="6">
    <source>
        <dbReference type="Pfam" id="PF04085"/>
    </source>
</evidence>
<feature type="transmembrane region" description="Helical" evidence="5">
    <location>
        <begin position="12"/>
        <end position="29"/>
    </location>
</feature>
<dbReference type="Gene3D" id="2.40.10.340">
    <property type="entry name" value="Rod shape-determining protein MreC, domain 1"/>
    <property type="match status" value="1"/>
</dbReference>
<sequence length="278" mass="31463">MARNTPTPGQKISYFLVILFGVFILYLDINTNTFNGIKNGFSSFKISSSYLLKKYSIDQITELSRLFKSKDYLSKENKMLKEQLDKSYLDNFIISREKSFFYDHSSLNKIINGNKFIESYSLAKLKSFNPNIFNCCDKHRMYIEIIQNTNKDIKEGAVFNETGIIGQVVNNKSFYEVMLLTDTKSSIPLTNSKGDFYCNASGSGASDYITCSYSQLVWLDDHELGEKFFSSGLGGIYPKGIEIGNLESIKIVDTSTTLLTIKLISNPLHSNLFGVIKL</sequence>
<dbReference type="InterPro" id="IPR042175">
    <property type="entry name" value="Cell/Rod_MreC_2"/>
</dbReference>
<evidence type="ECO:0000256" key="5">
    <source>
        <dbReference type="SAM" id="Phobius"/>
    </source>
</evidence>
<evidence type="ECO:0000313" key="7">
    <source>
        <dbReference type="EMBL" id="EJP71664.1"/>
    </source>
</evidence>
<evidence type="ECO:0000256" key="4">
    <source>
        <dbReference type="ARBA" id="ARBA00032089"/>
    </source>
</evidence>
<evidence type="ECO:0000256" key="3">
    <source>
        <dbReference type="ARBA" id="ARBA00022960"/>
    </source>
</evidence>
<dbReference type="STRING" id="1123866.NT01SARS_0139"/>
<gene>
    <name evidence="7" type="ORF">NT01SARS_0139</name>
</gene>
<keyword evidence="5" id="KW-1133">Transmembrane helix</keyword>
<dbReference type="Proteomes" id="UP000010305">
    <property type="component" value="Unassembled WGS sequence"/>
</dbReference>
<dbReference type="InterPro" id="IPR042177">
    <property type="entry name" value="Cell/Rod_1"/>
</dbReference>
<dbReference type="AlphaFoldDB" id="J4KRW5"/>
<keyword evidence="5" id="KW-0812">Transmembrane</keyword>
<evidence type="ECO:0000256" key="2">
    <source>
        <dbReference type="ARBA" id="ARBA00013855"/>
    </source>
</evidence>
<accession>J4KRW5</accession>
<protein>
    <recommendedName>
        <fullName evidence="2">Cell shape-determining protein MreC</fullName>
    </recommendedName>
    <alternativeName>
        <fullName evidence="4">Cell shape protein MreC</fullName>
    </alternativeName>
</protein>
<evidence type="ECO:0000313" key="8">
    <source>
        <dbReference type="Proteomes" id="UP000010305"/>
    </source>
</evidence>
<reference evidence="7 8" key="1">
    <citation type="journal article" date="2012" name="ISME J.">
        <title>Genomic insights to SAR86, an abundant and uncultivated marine bacterial lineage.</title>
        <authorList>
            <person name="Dupont C.L."/>
            <person name="Rusch D.B."/>
            <person name="Yooseph S."/>
            <person name="Lombardo M.J."/>
            <person name="Richter R.A."/>
            <person name="Valas R."/>
            <person name="Novotny M."/>
            <person name="Yee-Greenbaum J."/>
            <person name="Selengut J.D."/>
            <person name="Haft D.H."/>
            <person name="Halpern A.L."/>
            <person name="Lasken R.S."/>
            <person name="Nealson K."/>
            <person name="Friedman R."/>
            <person name="Venter J.C."/>
        </authorList>
    </citation>
    <scope>NUCLEOTIDE SEQUENCE [LARGE SCALE GENOMIC DNA]</scope>
</reference>
<dbReference type="PANTHER" id="PTHR34138:SF1">
    <property type="entry name" value="CELL SHAPE-DETERMINING PROTEIN MREC"/>
    <property type="match status" value="1"/>
</dbReference>
<dbReference type="InterPro" id="IPR007221">
    <property type="entry name" value="MreC"/>
</dbReference>
<keyword evidence="3" id="KW-0133">Cell shape</keyword>
<evidence type="ECO:0000256" key="1">
    <source>
        <dbReference type="ARBA" id="ARBA00009369"/>
    </source>
</evidence>
<dbReference type="GO" id="GO:0005886">
    <property type="term" value="C:plasma membrane"/>
    <property type="evidence" value="ECO:0007669"/>
    <property type="project" value="TreeGrafter"/>
</dbReference>
<feature type="domain" description="Rod shape-determining protein MreC beta-barrel core" evidence="6">
    <location>
        <begin position="142"/>
        <end position="263"/>
    </location>
</feature>
<organism evidence="7 8">
    <name type="scientific">SAR86 cluster bacterium SAR86A</name>
    <dbReference type="NCBI Taxonomy" id="1123866"/>
    <lineage>
        <taxon>Bacteria</taxon>
        <taxon>Pseudomonadati</taxon>
        <taxon>Pseudomonadota</taxon>
        <taxon>Gammaproteobacteria</taxon>
        <taxon>SAR86 cluster</taxon>
    </lineage>
</organism>
<dbReference type="EMBL" id="JH611156">
    <property type="protein sequence ID" value="EJP71664.1"/>
    <property type="molecule type" value="Genomic_DNA"/>
</dbReference>
<dbReference type="Gene3D" id="2.40.10.350">
    <property type="entry name" value="Rod shape-determining protein MreC, domain 2"/>
    <property type="match status" value="1"/>
</dbReference>
<dbReference type="InterPro" id="IPR055342">
    <property type="entry name" value="MreC_beta-barrel_core"/>
</dbReference>
<dbReference type="PANTHER" id="PTHR34138">
    <property type="entry name" value="CELL SHAPE-DETERMINING PROTEIN MREC"/>
    <property type="match status" value="1"/>
</dbReference>
<dbReference type="Pfam" id="PF04085">
    <property type="entry name" value="MreC"/>
    <property type="match status" value="1"/>
</dbReference>
<keyword evidence="5" id="KW-0472">Membrane</keyword>
<name>J4KRW5_9GAMM</name>